<dbReference type="AlphaFoldDB" id="A0A2A4I957"/>
<name>A0A2A4I957_9SPHN</name>
<sequence length="128" mass="13836">MEDGMDGDLRAVIEEWHRVVNEGDVTVARTIVTDDVEVGGPRGSASGVDAFISWIESAGIHLEPVAWHPLPDAGVVVEQRASRPGGGRSAEQHPIPVVTLFKLRGDRIAGSWRFDTVREALVYPAAVQ</sequence>
<dbReference type="SUPFAM" id="SSF54427">
    <property type="entry name" value="NTF2-like"/>
    <property type="match status" value="1"/>
</dbReference>
<gene>
    <name evidence="2" type="ORF">COA07_11125</name>
</gene>
<dbReference type="Pfam" id="PF12680">
    <property type="entry name" value="SnoaL_2"/>
    <property type="match status" value="1"/>
</dbReference>
<comment type="caution">
    <text evidence="2">The sequence shown here is derived from an EMBL/GenBank/DDBJ whole genome shotgun (WGS) entry which is preliminary data.</text>
</comment>
<evidence type="ECO:0000259" key="1">
    <source>
        <dbReference type="Pfam" id="PF12680"/>
    </source>
</evidence>
<evidence type="ECO:0000313" key="3">
    <source>
        <dbReference type="Proteomes" id="UP000218323"/>
    </source>
</evidence>
<dbReference type="EMBL" id="NWVC01000004">
    <property type="protein sequence ID" value="PCG14322.1"/>
    <property type="molecule type" value="Genomic_DNA"/>
</dbReference>
<feature type="domain" description="SnoaL-like" evidence="1">
    <location>
        <begin position="13"/>
        <end position="109"/>
    </location>
</feature>
<protein>
    <submittedName>
        <fullName evidence="2">Nuclear transport factor 2 family protein</fullName>
    </submittedName>
</protein>
<dbReference type="Gene3D" id="3.10.450.50">
    <property type="match status" value="1"/>
</dbReference>
<dbReference type="Proteomes" id="UP000218323">
    <property type="component" value="Unassembled WGS sequence"/>
</dbReference>
<reference evidence="2 3" key="1">
    <citation type="submission" date="2017-09" db="EMBL/GenBank/DDBJ databases">
        <title>Sphingomonas adhaesiva DSM 7418, whole genome shotgun sequence.</title>
        <authorList>
            <person name="Feng G."/>
            <person name="Zhu H."/>
        </authorList>
    </citation>
    <scope>NUCLEOTIDE SEQUENCE [LARGE SCALE GENOMIC DNA]</scope>
    <source>
        <strain evidence="2 3">DSM 7418</strain>
    </source>
</reference>
<dbReference type="InterPro" id="IPR037401">
    <property type="entry name" value="SnoaL-like"/>
</dbReference>
<keyword evidence="3" id="KW-1185">Reference proteome</keyword>
<proteinExistence type="predicted"/>
<dbReference type="RefSeq" id="WP_066708302.1">
    <property type="nucleotide sequence ID" value="NZ_NWVC01000004.1"/>
</dbReference>
<evidence type="ECO:0000313" key="2">
    <source>
        <dbReference type="EMBL" id="PCG14322.1"/>
    </source>
</evidence>
<organism evidence="2 3">
    <name type="scientific">Sphingomonas adhaesiva</name>
    <dbReference type="NCBI Taxonomy" id="28212"/>
    <lineage>
        <taxon>Bacteria</taxon>
        <taxon>Pseudomonadati</taxon>
        <taxon>Pseudomonadota</taxon>
        <taxon>Alphaproteobacteria</taxon>
        <taxon>Sphingomonadales</taxon>
        <taxon>Sphingomonadaceae</taxon>
        <taxon>Sphingomonas</taxon>
    </lineage>
</organism>
<dbReference type="InterPro" id="IPR032710">
    <property type="entry name" value="NTF2-like_dom_sf"/>
</dbReference>
<accession>A0A2A4I957</accession>